<dbReference type="InterPro" id="IPR035922">
    <property type="entry name" value="3H_dom_sf"/>
</dbReference>
<feature type="binding site" evidence="1">
    <location>
        <position position="143"/>
    </location>
    <ligand>
        <name>Ni(2+)</name>
        <dbReference type="ChEBI" id="CHEBI:49786"/>
    </ligand>
</feature>
<feature type="domain" description="3H" evidence="2">
    <location>
        <begin position="71"/>
        <end position="168"/>
    </location>
</feature>
<feature type="domain" description="Helix-turn-helix type 11" evidence="3">
    <location>
        <begin position="6"/>
        <end position="59"/>
    </location>
</feature>
<dbReference type="InterPro" id="IPR036390">
    <property type="entry name" value="WH_DNA-bd_sf"/>
</dbReference>
<proteinExistence type="predicted"/>
<evidence type="ECO:0000259" key="2">
    <source>
        <dbReference type="Pfam" id="PF02829"/>
    </source>
</evidence>
<dbReference type="Proteomes" id="UP000190140">
    <property type="component" value="Unassembled WGS sequence"/>
</dbReference>
<dbReference type="InterPro" id="IPR036388">
    <property type="entry name" value="WH-like_DNA-bd_sf"/>
</dbReference>
<protein>
    <submittedName>
        <fullName evidence="4">Putative transcription repressor NiaR</fullName>
    </submittedName>
</protein>
<dbReference type="InterPro" id="IPR026043">
    <property type="entry name" value="NadR"/>
</dbReference>
<keyword evidence="1" id="KW-0479">Metal-binding</keyword>
<gene>
    <name evidence="4" type="primary">niaR</name>
    <name evidence="4" type="ORF">CLOTH_20090</name>
</gene>
<reference evidence="4 5" key="1">
    <citation type="submission" date="2017-03" db="EMBL/GenBank/DDBJ databases">
        <title>Genome sequence of Clostridium thermoalcaliphilum DSM 7309.</title>
        <authorList>
            <person name="Poehlein A."/>
            <person name="Daniel R."/>
        </authorList>
    </citation>
    <scope>NUCLEOTIDE SEQUENCE [LARGE SCALE GENOMIC DNA]</scope>
    <source>
        <strain evidence="4 5">DSM 7309</strain>
    </source>
</reference>
<comment type="caution">
    <text evidence="4">The sequence shown here is derived from an EMBL/GenBank/DDBJ whole genome shotgun (WGS) entry which is preliminary data.</text>
</comment>
<dbReference type="Pfam" id="PF08279">
    <property type="entry name" value="HTH_11"/>
    <property type="match status" value="1"/>
</dbReference>
<dbReference type="RefSeq" id="WP_079413640.1">
    <property type="nucleotide sequence ID" value="NZ_MZGW01000013.1"/>
</dbReference>
<keyword evidence="1" id="KW-0533">Nickel</keyword>
<feature type="binding site" evidence="1">
    <location>
        <position position="75"/>
    </location>
    <ligand>
        <name>Ni(2+)</name>
        <dbReference type="ChEBI" id="CHEBI:49786"/>
    </ligand>
</feature>
<evidence type="ECO:0000313" key="4">
    <source>
        <dbReference type="EMBL" id="OPJ54718.1"/>
    </source>
</evidence>
<feature type="binding site" evidence="1">
    <location>
        <position position="145"/>
    </location>
    <ligand>
        <name>Ni(2+)</name>
        <dbReference type="ChEBI" id="CHEBI:49786"/>
    </ligand>
</feature>
<dbReference type="InterPro" id="IPR013196">
    <property type="entry name" value="HTH_11"/>
</dbReference>
<dbReference type="STRING" id="29349.CLOTH_20090"/>
<dbReference type="Pfam" id="PF02829">
    <property type="entry name" value="3H"/>
    <property type="match status" value="1"/>
</dbReference>
<dbReference type="OrthoDB" id="9792661at2"/>
<dbReference type="PANTHER" id="PTHR40068">
    <property type="entry name" value="TRANSCRIPTION REPRESSOR NIAR-RELATED"/>
    <property type="match status" value="1"/>
</dbReference>
<dbReference type="SUPFAM" id="SSF75500">
    <property type="entry name" value="Putative transcriptional regulator TM1602, C-terminal domain"/>
    <property type="match status" value="1"/>
</dbReference>
<dbReference type="GO" id="GO:0046872">
    <property type="term" value="F:metal ion binding"/>
    <property type="evidence" value="ECO:0007669"/>
    <property type="project" value="UniProtKB-KW"/>
</dbReference>
<organism evidence="4 5">
    <name type="scientific">Alkalithermobacter paradoxus</name>
    <dbReference type="NCBI Taxonomy" id="29349"/>
    <lineage>
        <taxon>Bacteria</taxon>
        <taxon>Bacillati</taxon>
        <taxon>Bacillota</taxon>
        <taxon>Clostridia</taxon>
        <taxon>Peptostreptococcales</taxon>
        <taxon>Tepidibacteraceae</taxon>
        <taxon>Alkalithermobacter</taxon>
    </lineage>
</organism>
<dbReference type="SUPFAM" id="SSF46785">
    <property type="entry name" value="Winged helix' DNA-binding domain"/>
    <property type="match status" value="1"/>
</dbReference>
<dbReference type="Gene3D" id="1.10.10.10">
    <property type="entry name" value="Winged helix-like DNA-binding domain superfamily/Winged helix DNA-binding domain"/>
    <property type="match status" value="1"/>
</dbReference>
<dbReference type="PIRSF" id="PIRSF037847">
    <property type="entry name" value="NiaR"/>
    <property type="match status" value="1"/>
</dbReference>
<sequence>MDTINRRKNIEKLIYESDNPIKGSCLSEKLNVSRQVIVQDVAILRAQGVNIIATPQGYIIPKSNNSIIKTIASNHCTIDEMKDELEIIVDNGGKVIDVIVEHPIYGEIKGILNITSRRDLEEFIDKIKQTESQPISKLTNGIHFHNIEVKDNDSYEHIIDKLRQKGYLIKE</sequence>
<keyword evidence="5" id="KW-1185">Reference proteome</keyword>
<name>A0A1V4I409_9FIRM</name>
<evidence type="ECO:0000313" key="5">
    <source>
        <dbReference type="Proteomes" id="UP000190140"/>
    </source>
</evidence>
<feature type="binding site" evidence="1">
    <location>
        <position position="84"/>
    </location>
    <ligand>
        <name>Ni(2+)</name>
        <dbReference type="ChEBI" id="CHEBI:49786"/>
    </ligand>
</feature>
<dbReference type="Gene3D" id="3.30.1340.20">
    <property type="entry name" value="3H domain"/>
    <property type="match status" value="1"/>
</dbReference>
<accession>A0A1V4I409</accession>
<evidence type="ECO:0000256" key="1">
    <source>
        <dbReference type="PIRSR" id="PIRSR037847-1"/>
    </source>
</evidence>
<evidence type="ECO:0000259" key="3">
    <source>
        <dbReference type="Pfam" id="PF08279"/>
    </source>
</evidence>
<dbReference type="AlphaFoldDB" id="A0A1V4I409"/>
<dbReference type="InterPro" id="IPR004173">
    <property type="entry name" value="3H_domain"/>
</dbReference>
<dbReference type="PANTHER" id="PTHR40068:SF1">
    <property type="entry name" value="TRANSCRIPTION REPRESSOR NIAR-RELATED"/>
    <property type="match status" value="1"/>
</dbReference>
<dbReference type="EMBL" id="MZGW01000013">
    <property type="protein sequence ID" value="OPJ54718.1"/>
    <property type="molecule type" value="Genomic_DNA"/>
</dbReference>